<dbReference type="Pfam" id="PF07264">
    <property type="entry name" value="EI24"/>
    <property type="match status" value="1"/>
</dbReference>
<comment type="subcellular location">
    <subcellularLocation>
        <location evidence="1">Membrane</location>
        <topology evidence="1">Multi-pass membrane protein</topology>
    </subcellularLocation>
</comment>
<name>A0A2P2IEM6_9CRUS</name>
<evidence type="ECO:0000256" key="5">
    <source>
        <dbReference type="ARBA" id="ARBA00022605"/>
    </source>
</evidence>
<dbReference type="HAMAP" id="MF_00468">
    <property type="entry name" value="CysZ"/>
    <property type="match status" value="1"/>
</dbReference>
<dbReference type="PANTHER" id="PTHR37468">
    <property type="entry name" value="SULFATE TRANSPORTER CYSZ"/>
    <property type="match status" value="1"/>
</dbReference>
<dbReference type="GO" id="GO:0019344">
    <property type="term" value="P:cysteine biosynthetic process"/>
    <property type="evidence" value="ECO:0007669"/>
    <property type="project" value="TreeGrafter"/>
</dbReference>
<dbReference type="InterPro" id="IPR059112">
    <property type="entry name" value="CysZ/EI24"/>
</dbReference>
<evidence type="ECO:0000256" key="7">
    <source>
        <dbReference type="ARBA" id="ARBA00022989"/>
    </source>
</evidence>
<evidence type="ECO:0000256" key="2">
    <source>
        <dbReference type="ARBA" id="ARBA00022448"/>
    </source>
</evidence>
<dbReference type="EMBL" id="IACF01006868">
    <property type="protein sequence ID" value="LAB72451.1"/>
    <property type="molecule type" value="mRNA"/>
</dbReference>
<keyword evidence="6 9" id="KW-0812">Transmembrane</keyword>
<dbReference type="GO" id="GO:0000103">
    <property type="term" value="P:sulfate assimilation"/>
    <property type="evidence" value="ECO:0007669"/>
    <property type="project" value="InterPro"/>
</dbReference>
<dbReference type="InterPro" id="IPR050480">
    <property type="entry name" value="CysZ-like"/>
</dbReference>
<feature type="transmembrane region" description="Helical" evidence="9">
    <location>
        <begin position="31"/>
        <end position="52"/>
    </location>
</feature>
<keyword evidence="3" id="KW-1003">Cell membrane</keyword>
<accession>A0A2P2IEM6</accession>
<dbReference type="InterPro" id="IPR022985">
    <property type="entry name" value="Sulfate_CysZ"/>
</dbReference>
<keyword evidence="8 9" id="KW-0472">Membrane</keyword>
<dbReference type="PANTHER" id="PTHR37468:SF1">
    <property type="entry name" value="SULFATE TRANSPORTER CYSZ"/>
    <property type="match status" value="1"/>
</dbReference>
<evidence type="ECO:0000313" key="10">
    <source>
        <dbReference type="EMBL" id="LAB72451.1"/>
    </source>
</evidence>
<keyword evidence="5" id="KW-0028">Amino-acid biosynthesis</keyword>
<dbReference type="AlphaFoldDB" id="A0A2P2IEM6"/>
<evidence type="ECO:0000256" key="6">
    <source>
        <dbReference type="ARBA" id="ARBA00022692"/>
    </source>
</evidence>
<evidence type="ECO:0000256" key="8">
    <source>
        <dbReference type="ARBA" id="ARBA00023136"/>
    </source>
</evidence>
<protein>
    <submittedName>
        <fullName evidence="10">Sulfate transporter CysZ</fullName>
    </submittedName>
</protein>
<dbReference type="GO" id="GO:0005886">
    <property type="term" value="C:plasma membrane"/>
    <property type="evidence" value="ECO:0007669"/>
    <property type="project" value="InterPro"/>
</dbReference>
<evidence type="ECO:0000256" key="1">
    <source>
        <dbReference type="ARBA" id="ARBA00004141"/>
    </source>
</evidence>
<keyword evidence="4" id="KW-0997">Cell inner membrane</keyword>
<reference evidence="10" key="1">
    <citation type="journal article" date="2018" name="Biosci. Biotechnol. Biochem.">
        <title>Polysaccharide hydrolase of the hadal zone amphipods Hirondellea gigas.</title>
        <authorList>
            <person name="Kobayashi H."/>
            <person name="Nagahama T."/>
            <person name="Arai W."/>
            <person name="Sasagawa Y."/>
            <person name="Umeda M."/>
            <person name="Hayashi T."/>
            <person name="Nikaido I."/>
            <person name="Watanabe H."/>
            <person name="Oguri K."/>
            <person name="Kitazato H."/>
            <person name="Fujioka K."/>
            <person name="Kido Y."/>
            <person name="Takami H."/>
        </authorList>
    </citation>
    <scope>NUCLEOTIDE SEQUENCE</scope>
    <source>
        <tissue evidence="10">Whole body</tissue>
    </source>
</reference>
<feature type="transmembrane region" description="Helical" evidence="9">
    <location>
        <begin position="210"/>
        <end position="243"/>
    </location>
</feature>
<dbReference type="GO" id="GO:0009675">
    <property type="term" value="F:high-affinity sulfate:proton symporter activity"/>
    <property type="evidence" value="ECO:0007669"/>
    <property type="project" value="TreeGrafter"/>
</dbReference>
<organism evidence="10">
    <name type="scientific">Hirondellea gigas</name>
    <dbReference type="NCBI Taxonomy" id="1518452"/>
    <lineage>
        <taxon>Eukaryota</taxon>
        <taxon>Metazoa</taxon>
        <taxon>Ecdysozoa</taxon>
        <taxon>Arthropoda</taxon>
        <taxon>Crustacea</taxon>
        <taxon>Multicrustacea</taxon>
        <taxon>Malacostraca</taxon>
        <taxon>Eumalacostraca</taxon>
        <taxon>Peracarida</taxon>
        <taxon>Amphipoda</taxon>
        <taxon>Amphilochidea</taxon>
        <taxon>Lysianassida</taxon>
        <taxon>Lysianassidira</taxon>
        <taxon>Lysianassoidea</taxon>
        <taxon>Lysianassidae</taxon>
        <taxon>Hirondellea</taxon>
    </lineage>
</organism>
<evidence type="ECO:0000256" key="3">
    <source>
        <dbReference type="ARBA" id="ARBA00022475"/>
    </source>
</evidence>
<dbReference type="NCBIfam" id="NF003433">
    <property type="entry name" value="PRK04949.1"/>
    <property type="match status" value="1"/>
</dbReference>
<feature type="transmembrane region" description="Helical" evidence="9">
    <location>
        <begin position="144"/>
        <end position="164"/>
    </location>
</feature>
<sequence>MLHNSILKQSLSGGGYLLQGLKLLSHPKLRLFVLIPLFINLLIFSSAFWFLFSAIMQWIDRYIAELPDFLNWLSYIIWPFLIVSILFSFSFVFSSVSNFIAAPFNGLLAEKTEQLLTGQEVDNGGLKELIQDLPRIFKRELQKWAYFLPRLVFCALLFFIPAFGPVIAPLIWFVFASWMMVIQYADFPFDNHKISFKQMQKSLAQHFGKNLTFGMLVSFFTTLPIFNFIIMPIAICGATAFWVDIYKKELSKK</sequence>
<feature type="transmembrane region" description="Helical" evidence="9">
    <location>
        <begin position="72"/>
        <end position="93"/>
    </location>
</feature>
<keyword evidence="2" id="KW-0813">Transport</keyword>
<evidence type="ECO:0000256" key="4">
    <source>
        <dbReference type="ARBA" id="ARBA00022519"/>
    </source>
</evidence>
<keyword evidence="7 9" id="KW-1133">Transmembrane helix</keyword>
<proteinExistence type="evidence at transcript level"/>
<evidence type="ECO:0000256" key="9">
    <source>
        <dbReference type="SAM" id="Phobius"/>
    </source>
</evidence>